<dbReference type="KEGG" id="slj:EGC82_16150"/>
<dbReference type="EMBL" id="CP034015">
    <property type="protein sequence ID" value="AZG74150.1"/>
    <property type="molecule type" value="Genomic_DNA"/>
</dbReference>
<dbReference type="Proteomes" id="UP000278035">
    <property type="component" value="Chromosome"/>
</dbReference>
<protein>
    <submittedName>
        <fullName evidence="1">Uncharacterized protein</fullName>
    </submittedName>
</protein>
<dbReference type="RefSeq" id="WP_124013269.1">
    <property type="nucleotide sequence ID" value="NZ_CBCSKC010000046.1"/>
</dbReference>
<evidence type="ECO:0000313" key="2">
    <source>
        <dbReference type="Proteomes" id="UP000278035"/>
    </source>
</evidence>
<name>A0A3G8LZH1_9GAMM</name>
<proteinExistence type="predicted"/>
<dbReference type="AlphaFoldDB" id="A0A3G8LZH1"/>
<organism evidence="1 2">
    <name type="scientific">Shewanella livingstonensis</name>
    <dbReference type="NCBI Taxonomy" id="150120"/>
    <lineage>
        <taxon>Bacteria</taxon>
        <taxon>Pseudomonadati</taxon>
        <taxon>Pseudomonadota</taxon>
        <taxon>Gammaproteobacteria</taxon>
        <taxon>Alteromonadales</taxon>
        <taxon>Shewanellaceae</taxon>
        <taxon>Shewanella</taxon>
    </lineage>
</organism>
<reference evidence="2" key="1">
    <citation type="submission" date="2018-11" db="EMBL/GenBank/DDBJ databases">
        <title>Shewanella sp. M2.</title>
        <authorList>
            <person name="Hwang Y.J."/>
            <person name="Hwang C.Y."/>
        </authorList>
    </citation>
    <scope>NUCLEOTIDE SEQUENCE [LARGE SCALE GENOMIC DNA]</scope>
    <source>
        <strain evidence="2">LMG 19866</strain>
    </source>
</reference>
<keyword evidence="2" id="KW-1185">Reference proteome</keyword>
<evidence type="ECO:0000313" key="1">
    <source>
        <dbReference type="EMBL" id="AZG74150.1"/>
    </source>
</evidence>
<gene>
    <name evidence="1" type="ORF">EGC82_16150</name>
</gene>
<dbReference type="OrthoDB" id="5917683at2"/>
<sequence length="60" mass="7036">MTNKEQGEFSKYCKANCGLDATEVADLAQVPRRTFYDWWKTRRRAVELIVLGLKIERDSK</sequence>
<accession>A0A3G8LZH1</accession>